<dbReference type="Gene3D" id="2.30.29.30">
    <property type="entry name" value="Pleckstrin-homology domain (PH domain)/Phosphotyrosine-binding domain (PTB)"/>
    <property type="match status" value="1"/>
</dbReference>
<dbReference type="Proteomes" id="UP000051574">
    <property type="component" value="Unassembled WGS sequence"/>
</dbReference>
<dbReference type="EMBL" id="LJIG01022828">
    <property type="protein sequence ID" value="KRT78507.1"/>
    <property type="molecule type" value="Genomic_DNA"/>
</dbReference>
<dbReference type="SUPFAM" id="SSF50729">
    <property type="entry name" value="PH domain-like"/>
    <property type="match status" value="1"/>
</dbReference>
<feature type="coiled-coil region" evidence="2">
    <location>
        <begin position="450"/>
        <end position="481"/>
    </location>
</feature>
<evidence type="ECO:0000313" key="7">
    <source>
        <dbReference type="Proteomes" id="UP000051574"/>
    </source>
</evidence>
<dbReference type="InterPro" id="IPR011993">
    <property type="entry name" value="PH-like_dom_sf"/>
</dbReference>
<evidence type="ECO:0000256" key="1">
    <source>
        <dbReference type="ARBA" id="ARBA00022658"/>
    </source>
</evidence>
<dbReference type="Pfam" id="PF22697">
    <property type="entry name" value="SOS1_NGEF_PH"/>
    <property type="match status" value="1"/>
</dbReference>
<dbReference type="GO" id="GO:0005737">
    <property type="term" value="C:cytoplasm"/>
    <property type="evidence" value="ECO:0007669"/>
    <property type="project" value="TreeGrafter"/>
</dbReference>
<dbReference type="GO" id="GO:0005085">
    <property type="term" value="F:guanyl-nucleotide exchange factor activity"/>
    <property type="evidence" value="ECO:0007669"/>
    <property type="project" value="UniProtKB-KW"/>
</dbReference>
<proteinExistence type="predicted"/>
<dbReference type="PANTHER" id="PTHR22826:SF106">
    <property type="entry name" value="TRIO, ISOFORM A"/>
    <property type="match status" value="1"/>
</dbReference>
<dbReference type="GO" id="GO:0007411">
    <property type="term" value="P:axon guidance"/>
    <property type="evidence" value="ECO:0007669"/>
    <property type="project" value="TreeGrafter"/>
</dbReference>
<dbReference type="InterPro" id="IPR035899">
    <property type="entry name" value="DBL_dom_sf"/>
</dbReference>
<feature type="region of interest" description="Disordered" evidence="3">
    <location>
        <begin position="104"/>
        <end position="150"/>
    </location>
</feature>
<dbReference type="OrthoDB" id="6152532at2759"/>
<dbReference type="SMART" id="SM00325">
    <property type="entry name" value="RhoGEF"/>
    <property type="match status" value="1"/>
</dbReference>
<accession>A0A0T6AUD5</accession>
<feature type="compositionally biased region" description="Basic and acidic residues" evidence="3">
    <location>
        <begin position="139"/>
        <end position="150"/>
    </location>
</feature>
<keyword evidence="2" id="KW-0175">Coiled coil</keyword>
<evidence type="ECO:0000313" key="6">
    <source>
        <dbReference type="EMBL" id="KRT78507.1"/>
    </source>
</evidence>
<dbReference type="AlphaFoldDB" id="A0A0T6AUD5"/>
<evidence type="ECO:0000256" key="3">
    <source>
        <dbReference type="SAM" id="MobiDB-lite"/>
    </source>
</evidence>
<comment type="caution">
    <text evidence="6">The sequence shown here is derived from an EMBL/GenBank/DDBJ whole genome shotgun (WGS) entry which is preliminary data.</text>
</comment>
<keyword evidence="1" id="KW-0344">Guanine-nucleotide releasing factor</keyword>
<gene>
    <name evidence="6" type="ORF">AMK59_7390</name>
</gene>
<feature type="domain" description="PH" evidence="4">
    <location>
        <begin position="493"/>
        <end position="599"/>
    </location>
</feature>
<dbReference type="InterPro" id="IPR001849">
    <property type="entry name" value="PH_domain"/>
</dbReference>
<dbReference type="SUPFAM" id="SSF48065">
    <property type="entry name" value="DBL homology domain (DH-domain)"/>
    <property type="match status" value="2"/>
</dbReference>
<dbReference type="PANTHER" id="PTHR22826">
    <property type="entry name" value="RHO GUANINE EXCHANGE FACTOR-RELATED"/>
    <property type="match status" value="1"/>
</dbReference>
<evidence type="ECO:0000259" key="4">
    <source>
        <dbReference type="PROSITE" id="PS50003"/>
    </source>
</evidence>
<protein>
    <recommendedName>
        <fullName evidence="8">DH domain-containing protein</fullName>
    </recommendedName>
</protein>
<dbReference type="Pfam" id="PF00621">
    <property type="entry name" value="RhoGEF"/>
    <property type="match status" value="1"/>
</dbReference>
<dbReference type="InterPro" id="IPR051336">
    <property type="entry name" value="RhoGEF_Guanine_NuclExch_SF"/>
</dbReference>
<reference evidence="6 7" key="1">
    <citation type="submission" date="2015-09" db="EMBL/GenBank/DDBJ databases">
        <title>Draft genome of the scarab beetle Oryctes borbonicus.</title>
        <authorList>
            <person name="Meyer J.M."/>
            <person name="Markov G.V."/>
            <person name="Baskaran P."/>
            <person name="Herrmann M."/>
            <person name="Sommer R.J."/>
            <person name="Roedelsperger C."/>
        </authorList>
    </citation>
    <scope>NUCLEOTIDE SEQUENCE [LARGE SCALE GENOMIC DNA]</scope>
    <source>
        <strain evidence="6">OB123</strain>
        <tissue evidence="6">Whole animal</tissue>
    </source>
</reference>
<evidence type="ECO:0000259" key="5">
    <source>
        <dbReference type="PROSITE" id="PS50010"/>
    </source>
</evidence>
<feature type="domain" description="DH" evidence="5">
    <location>
        <begin position="655"/>
        <end position="757"/>
    </location>
</feature>
<evidence type="ECO:0008006" key="8">
    <source>
        <dbReference type="Google" id="ProtNLM"/>
    </source>
</evidence>
<dbReference type="SMART" id="SM00233">
    <property type="entry name" value="PH"/>
    <property type="match status" value="1"/>
</dbReference>
<name>A0A0T6AUD5_9SCAR</name>
<dbReference type="InterPro" id="IPR055251">
    <property type="entry name" value="SOS1_NGEF_PH"/>
</dbReference>
<evidence type="ECO:0000256" key="2">
    <source>
        <dbReference type="SAM" id="Coils"/>
    </source>
</evidence>
<feature type="domain" description="DH" evidence="5">
    <location>
        <begin position="311"/>
        <end position="481"/>
    </location>
</feature>
<dbReference type="Gene3D" id="1.20.900.10">
    <property type="entry name" value="Dbl homology (DH) domain"/>
    <property type="match status" value="2"/>
</dbReference>
<feature type="non-terminal residue" evidence="6">
    <location>
        <position position="757"/>
    </location>
</feature>
<dbReference type="InterPro" id="IPR000219">
    <property type="entry name" value="DH_dom"/>
</dbReference>
<keyword evidence="7" id="KW-1185">Reference proteome</keyword>
<dbReference type="GO" id="GO:0019898">
    <property type="term" value="C:extrinsic component of membrane"/>
    <property type="evidence" value="ECO:0007669"/>
    <property type="project" value="TreeGrafter"/>
</dbReference>
<organism evidence="6 7">
    <name type="scientific">Oryctes borbonicus</name>
    <dbReference type="NCBI Taxonomy" id="1629725"/>
    <lineage>
        <taxon>Eukaryota</taxon>
        <taxon>Metazoa</taxon>
        <taxon>Ecdysozoa</taxon>
        <taxon>Arthropoda</taxon>
        <taxon>Hexapoda</taxon>
        <taxon>Insecta</taxon>
        <taxon>Pterygota</taxon>
        <taxon>Neoptera</taxon>
        <taxon>Endopterygota</taxon>
        <taxon>Coleoptera</taxon>
        <taxon>Polyphaga</taxon>
        <taxon>Scarabaeiformia</taxon>
        <taxon>Scarabaeidae</taxon>
        <taxon>Dynastinae</taxon>
        <taxon>Oryctes</taxon>
    </lineage>
</organism>
<sequence>MFSCINNMESEDEDRKKTVRNLTKFYVERMSEPSKLDGGDLLRNQITNIDDAGSDLTPRNEEFPYSDGNATISRVSFVTKTIKVDSHSELMMLTRNHAVRNLISNASTSTKVQPLKVPSSKSNRSQIRESSENPGTSDDSNRGDFDPREGIYTEVMCTTVEERGSSEYDHILGFNVSKEILDEVPSNQSYLKPHVYDVIIRRDTSAEIPVPPNTLKTREKDHHDAIFEKNNSTENLVMLRDADKRNSASLLTTKFPPSQESPYDVVLKTESPRGSPNPLSEKLIAQIEEKLKVEKSRLISSGVYSDKITKAQSLIIQELIEAEQRYLEKLKYVIDNYLTYFRSVQISARIELVFGNIEKLYEEVNKLFAELKQYNSIDDIASAFVNNVKVFDQYAVFSANKSTANQWFTRIFGQLIKDRERELQDNNTFESYFTDSMQKPGRYLTFLINLQAETRKNHQLTEKLDEAVALVEKKIKEMNTKLAVDCIRCCPIDLCKMGSFIMKGIFMTNLNEETVIFLFEEHIVFCVHDKEDSDRYNYINHIATSQVSLRHSERPTAFKLSFPDKSKLPSARNQYEIHIEASTKEIKQTWFKEIEKLLRSPSLDSDEEYDELLRRYDEIKFPGILPDKSSGPRKEYPGRDNMKSEYVEILDLLPEQASLLKELTKTEESYLKGLKKFIDDFYTYPESISSYKYLLVNNIEDIYNESEKLYTRLLECNGTETIAKAFFESEGVFDACAAYMRNKSAYDFVYTELKKVQ</sequence>
<dbReference type="PROSITE" id="PS50010">
    <property type="entry name" value="DH_2"/>
    <property type="match status" value="2"/>
</dbReference>
<dbReference type="PROSITE" id="PS50003">
    <property type="entry name" value="PH_DOMAIN"/>
    <property type="match status" value="1"/>
</dbReference>